<dbReference type="PANTHER" id="PTHR37984">
    <property type="entry name" value="PROTEIN CBG26694"/>
    <property type="match status" value="1"/>
</dbReference>
<accession>A0A2P4X4W8</accession>
<dbReference type="PANTHER" id="PTHR37984:SF5">
    <property type="entry name" value="PROTEIN NYNRIN-LIKE"/>
    <property type="match status" value="1"/>
</dbReference>
<reference evidence="2 3" key="1">
    <citation type="journal article" date="2017" name="Genome Biol. Evol.">
        <title>Phytophthora megakarya and P. palmivora, closely related causal agents of cacao black pod rot, underwent increases in genome sizes and gene numbers by different mechanisms.</title>
        <authorList>
            <person name="Ali S.S."/>
            <person name="Shao J."/>
            <person name="Lary D.J."/>
            <person name="Kronmiller B."/>
            <person name="Shen D."/>
            <person name="Strem M.D."/>
            <person name="Amoako-Attah I."/>
            <person name="Akrofi A.Y."/>
            <person name="Begoude B.A."/>
            <person name="Ten Hoopen G.M."/>
            <person name="Coulibaly K."/>
            <person name="Kebe B.I."/>
            <person name="Melnick R.L."/>
            <person name="Guiltinan M.J."/>
            <person name="Tyler B.M."/>
            <person name="Meinhardt L.W."/>
            <person name="Bailey B.A."/>
        </authorList>
    </citation>
    <scope>NUCLEOTIDE SEQUENCE [LARGE SCALE GENOMIC DNA]</scope>
    <source>
        <strain evidence="3">sbr112.9</strain>
    </source>
</reference>
<protein>
    <recommendedName>
        <fullName evidence="1">Integrase zinc-binding domain-containing protein</fullName>
    </recommendedName>
</protein>
<proteinExistence type="predicted"/>
<name>A0A2P4X4W8_9STRA</name>
<dbReference type="Proteomes" id="UP000237271">
    <property type="component" value="Unassembled WGS sequence"/>
</dbReference>
<evidence type="ECO:0000313" key="3">
    <source>
        <dbReference type="Proteomes" id="UP000237271"/>
    </source>
</evidence>
<organism evidence="2 3">
    <name type="scientific">Phytophthora palmivora</name>
    <dbReference type="NCBI Taxonomy" id="4796"/>
    <lineage>
        <taxon>Eukaryota</taxon>
        <taxon>Sar</taxon>
        <taxon>Stramenopiles</taxon>
        <taxon>Oomycota</taxon>
        <taxon>Peronosporomycetes</taxon>
        <taxon>Peronosporales</taxon>
        <taxon>Peronosporaceae</taxon>
        <taxon>Phytophthora</taxon>
    </lineage>
</organism>
<evidence type="ECO:0000313" key="2">
    <source>
        <dbReference type="EMBL" id="POM60589.1"/>
    </source>
</evidence>
<sequence>MIVCKGSMFKHSKLNWTVVEKEAYPIVKACHDLEYPPRALLKKHARDRLQRWAMRLCGLHFTIDHIPGDKNIWADIGFRWHAREVVAAAAVQTRRRHIVPVEDLSPLRPLTDDIFYRRADIRTAQIAASRERPRLQRASEEYGVVTVDNRLWIPTSANDLLARITVVAHCGSQGHRDQDAMTLVLKERFYAMNLDDKVDKFVRQCLLCNHFKGPRQIPRPYGPLLTPTQKNEVVHWDFLSLDESYGDSKYFLVVKDGLSHFCELFPDPFSERNGEASYSEIEDGAPFRTCVLTLAEWNSRKAKQGCPASTPGFADGIWPGPTRMTLPVACYPSQPESHPGRISYWSCHRGGVHRTTSCSALNAIAVHAGSERAGRVIDLRDIGGFVDRLCSSLHDIHWDVADAKERQRLRDMAAHKGTPVNFDVGDFPNNKLLDHWVGPFKVVAALAHSFKVEHLVTGRKYDVHASRLKFYADAVLNTTTEPLELVSNQGMFLGVVENSWEPLTAFMHDVPENVHEYVGAAQDDELNAQLDK</sequence>
<gene>
    <name evidence="2" type="ORF">PHPALM_30530</name>
</gene>
<dbReference type="AlphaFoldDB" id="A0A2P4X4W8"/>
<dbReference type="InterPro" id="IPR041588">
    <property type="entry name" value="Integrase_H2C2"/>
</dbReference>
<dbReference type="OrthoDB" id="121795at2759"/>
<comment type="caution">
    <text evidence="2">The sequence shown here is derived from an EMBL/GenBank/DDBJ whole genome shotgun (WGS) entry which is preliminary data.</text>
</comment>
<evidence type="ECO:0000259" key="1">
    <source>
        <dbReference type="Pfam" id="PF17921"/>
    </source>
</evidence>
<feature type="domain" description="Integrase zinc-binding" evidence="1">
    <location>
        <begin position="167"/>
        <end position="212"/>
    </location>
</feature>
<dbReference type="EMBL" id="NCKW01016849">
    <property type="protein sequence ID" value="POM60589.1"/>
    <property type="molecule type" value="Genomic_DNA"/>
</dbReference>
<dbReference type="InterPro" id="IPR050951">
    <property type="entry name" value="Retrovirus_Pol_polyprotein"/>
</dbReference>
<dbReference type="Pfam" id="PF17921">
    <property type="entry name" value="Integrase_H2C2"/>
    <property type="match status" value="1"/>
</dbReference>
<keyword evidence="3" id="KW-1185">Reference proteome</keyword>